<evidence type="ECO:0000313" key="1">
    <source>
        <dbReference type="EMBL" id="TGY66766.1"/>
    </source>
</evidence>
<accession>A0AC61R959</accession>
<proteinExistence type="predicted"/>
<dbReference type="Proteomes" id="UP000308836">
    <property type="component" value="Unassembled WGS sequence"/>
</dbReference>
<keyword evidence="2" id="KW-1185">Reference proteome</keyword>
<gene>
    <name evidence="1" type="primary">kdpC</name>
    <name evidence="1" type="ORF">E5336_02990</name>
</gene>
<reference evidence="1" key="1">
    <citation type="submission" date="2019-04" db="EMBL/GenBank/DDBJ databases">
        <title>Microbes associate with the intestines of laboratory mice.</title>
        <authorList>
            <person name="Navarre W."/>
            <person name="Wong E."/>
            <person name="Huang K."/>
            <person name="Tropini C."/>
            <person name="Ng K."/>
            <person name="Yu B."/>
        </authorList>
    </citation>
    <scope>NUCLEOTIDE SEQUENCE</scope>
    <source>
        <strain evidence="1">NM09_H32</strain>
    </source>
</reference>
<protein>
    <submittedName>
        <fullName evidence="1">K(+)-transporting ATPase subunit C</fullName>
    </submittedName>
</protein>
<dbReference type="EMBL" id="SRYG01000004">
    <property type="protein sequence ID" value="TGY66766.1"/>
    <property type="molecule type" value="Genomic_DNA"/>
</dbReference>
<name>A0AC61R959_9FIRM</name>
<organism evidence="1 2">
    <name type="scientific">Dubosiella muris</name>
    <dbReference type="NCBI Taxonomy" id="3038133"/>
    <lineage>
        <taxon>Bacteria</taxon>
        <taxon>Bacillati</taxon>
        <taxon>Bacillota</taxon>
        <taxon>Erysipelotrichia</taxon>
        <taxon>Erysipelotrichales</taxon>
        <taxon>Erysipelotrichaceae</taxon>
        <taxon>Dubosiella</taxon>
    </lineage>
</organism>
<evidence type="ECO:0000313" key="2">
    <source>
        <dbReference type="Proteomes" id="UP000308836"/>
    </source>
</evidence>
<sequence length="198" mass="21370">MLSTLWKPCVRFFLLFTLVCGVLYTGSVTILAQLFFPAQANGSLVEKDGVVVGSTAIGQPFKDDDHLWGRPASIDVTSFQDEFGQPLVYGAPANHVRSDSAYQQDLSNKREDLAVKLGVDPKDVPADLLASSASGLDPDISPKAAKAQVKRIAQAKGISEKEVQNVIDACTSKAWLGLFGEDRVNVLEVNLKLDEIGH</sequence>
<comment type="caution">
    <text evidence="1">The sequence shown here is derived from an EMBL/GenBank/DDBJ whole genome shotgun (WGS) entry which is preliminary data.</text>
</comment>